<evidence type="ECO:0000313" key="2">
    <source>
        <dbReference type="EMBL" id="MDT0594312.1"/>
    </source>
</evidence>
<name>A0ABU2ZNW4_9ALTE</name>
<dbReference type="SUPFAM" id="SSF52540">
    <property type="entry name" value="P-loop containing nucleoside triphosphate hydrolases"/>
    <property type="match status" value="1"/>
</dbReference>
<dbReference type="Gene3D" id="3.40.50.300">
    <property type="entry name" value="P-loop containing nucleotide triphosphate hydrolases"/>
    <property type="match status" value="1"/>
</dbReference>
<organism evidence="2 3">
    <name type="scientific">Glaciecola petra</name>
    <dbReference type="NCBI Taxonomy" id="3075602"/>
    <lineage>
        <taxon>Bacteria</taxon>
        <taxon>Pseudomonadati</taxon>
        <taxon>Pseudomonadota</taxon>
        <taxon>Gammaproteobacteria</taxon>
        <taxon>Alteromonadales</taxon>
        <taxon>Alteromonadaceae</taxon>
        <taxon>Glaciecola</taxon>
    </lineage>
</organism>
<keyword evidence="3" id="KW-1185">Reference proteome</keyword>
<reference evidence="2 3" key="1">
    <citation type="submission" date="2023-09" db="EMBL/GenBank/DDBJ databases">
        <authorList>
            <person name="Rey-Velasco X."/>
        </authorList>
    </citation>
    <scope>NUCLEOTIDE SEQUENCE [LARGE SCALE GENOMIC DNA]</scope>
    <source>
        <strain evidence="2 3">P117</strain>
    </source>
</reference>
<dbReference type="Pfam" id="PF00485">
    <property type="entry name" value="PRK"/>
    <property type="match status" value="1"/>
</dbReference>
<sequence>MNIDTVVHDFIIKERLPKEYRHIALKWFVPLAKTLSKHHDGAGGTLIIGLNGCQGSGKSTLSALLTQLLTQVFDKMSISMSIDDFYYSRAHRKTLSETVHPLLQTRGVPGTHDANLLLSCIKALKNQQHCEIPVFDKSIDDVLPPNQHIQIKKAFDIVILEGWCVGMLAQEDGELTKGVNDLEINEDPNGIWRRFVNKSLETTYQTVFSEIDYLVMLQAPSFASVYNWRLQQENKLIDTLKAKNLPLNKAMNELQVGRFIQHYQRLTEYALDILPARADALFILNQHREIIKCQMT</sequence>
<keyword evidence="2" id="KW-0418">Kinase</keyword>
<dbReference type="PANTHER" id="PTHR10285">
    <property type="entry name" value="URIDINE KINASE"/>
    <property type="match status" value="1"/>
</dbReference>
<dbReference type="GO" id="GO:0016301">
    <property type="term" value="F:kinase activity"/>
    <property type="evidence" value="ECO:0007669"/>
    <property type="project" value="UniProtKB-KW"/>
</dbReference>
<dbReference type="Proteomes" id="UP001253545">
    <property type="component" value="Unassembled WGS sequence"/>
</dbReference>
<dbReference type="EMBL" id="JAVRHX010000001">
    <property type="protein sequence ID" value="MDT0594312.1"/>
    <property type="molecule type" value="Genomic_DNA"/>
</dbReference>
<gene>
    <name evidence="2" type="ORF">RM552_05615</name>
</gene>
<evidence type="ECO:0000313" key="3">
    <source>
        <dbReference type="Proteomes" id="UP001253545"/>
    </source>
</evidence>
<comment type="caution">
    <text evidence="2">The sequence shown here is derived from an EMBL/GenBank/DDBJ whole genome shotgun (WGS) entry which is preliminary data.</text>
</comment>
<dbReference type="InterPro" id="IPR027417">
    <property type="entry name" value="P-loop_NTPase"/>
</dbReference>
<dbReference type="RefSeq" id="WP_311367790.1">
    <property type="nucleotide sequence ID" value="NZ_JAVRHX010000001.1"/>
</dbReference>
<accession>A0ABU2ZNW4</accession>
<keyword evidence="2" id="KW-0808">Transferase</keyword>
<proteinExistence type="predicted"/>
<protein>
    <submittedName>
        <fullName evidence="2">Kinase</fullName>
    </submittedName>
</protein>
<dbReference type="InterPro" id="IPR006083">
    <property type="entry name" value="PRK/URK"/>
</dbReference>
<evidence type="ECO:0000259" key="1">
    <source>
        <dbReference type="Pfam" id="PF00485"/>
    </source>
</evidence>
<feature type="domain" description="Phosphoribulokinase/uridine kinase" evidence="1">
    <location>
        <begin position="47"/>
        <end position="163"/>
    </location>
</feature>